<evidence type="ECO:0000256" key="1">
    <source>
        <dbReference type="SAM" id="MobiDB-lite"/>
    </source>
</evidence>
<dbReference type="Proteomes" id="UP000322899">
    <property type="component" value="Unassembled WGS sequence"/>
</dbReference>
<gene>
    <name evidence="2" type="ORF">FNF27_03030</name>
</gene>
<feature type="region of interest" description="Disordered" evidence="1">
    <location>
        <begin position="1"/>
        <end position="21"/>
    </location>
</feature>
<evidence type="ECO:0000313" key="3">
    <source>
        <dbReference type="Proteomes" id="UP000322899"/>
    </source>
</evidence>
<comment type="caution">
    <text evidence="2">The sequence shown here is derived from an EMBL/GenBank/DDBJ whole genome shotgun (WGS) entry which is preliminary data.</text>
</comment>
<dbReference type="AlphaFoldDB" id="A0A5A8EFX0"/>
<accession>A0A5A8EFX0</accession>
<sequence length="89" mass="8897">MPAAPPGPDSGHDSESERGDAVATVLSACEAVACYVIARAWSVQEQEASARTSLEGGNPASSHTRGMLAPLSIERLTSAGQAEGASSGA</sequence>
<proteinExistence type="predicted"/>
<feature type="region of interest" description="Disordered" evidence="1">
    <location>
        <begin position="46"/>
        <end position="67"/>
    </location>
</feature>
<dbReference type="EMBL" id="VLTO01000013">
    <property type="protein sequence ID" value="KAA0175617.1"/>
    <property type="molecule type" value="Genomic_DNA"/>
</dbReference>
<protein>
    <submittedName>
        <fullName evidence="2">Uncharacterized protein</fullName>
    </submittedName>
</protein>
<evidence type="ECO:0000313" key="2">
    <source>
        <dbReference type="EMBL" id="KAA0175617.1"/>
    </source>
</evidence>
<organism evidence="2 3">
    <name type="scientific">Cafeteria roenbergensis</name>
    <name type="common">Marine flagellate</name>
    <dbReference type="NCBI Taxonomy" id="33653"/>
    <lineage>
        <taxon>Eukaryota</taxon>
        <taxon>Sar</taxon>
        <taxon>Stramenopiles</taxon>
        <taxon>Bigyra</taxon>
        <taxon>Opalozoa</taxon>
        <taxon>Bicosoecida</taxon>
        <taxon>Cafeteriaceae</taxon>
        <taxon>Cafeteria</taxon>
    </lineage>
</organism>
<reference evidence="2 3" key="1">
    <citation type="submission" date="2019-07" db="EMBL/GenBank/DDBJ databases">
        <title>Genomes of Cafeteria roenbergensis.</title>
        <authorList>
            <person name="Fischer M.G."/>
            <person name="Hackl T."/>
            <person name="Roman M."/>
        </authorList>
    </citation>
    <scope>NUCLEOTIDE SEQUENCE [LARGE SCALE GENOMIC DNA]</scope>
    <source>
        <strain evidence="2 3">E4-10P</strain>
    </source>
</reference>
<feature type="compositionally biased region" description="Basic and acidic residues" evidence="1">
    <location>
        <begin position="10"/>
        <end position="20"/>
    </location>
</feature>
<name>A0A5A8EFX0_CAFRO</name>